<reference evidence="2" key="1">
    <citation type="journal article" date="2022" name="bioRxiv">
        <title>Sequencing and chromosome-scale assembly of the giantPleurodeles waltlgenome.</title>
        <authorList>
            <person name="Brown T."/>
            <person name="Elewa A."/>
            <person name="Iarovenko S."/>
            <person name="Subramanian E."/>
            <person name="Araus A.J."/>
            <person name="Petzold A."/>
            <person name="Susuki M."/>
            <person name="Suzuki K.-i.T."/>
            <person name="Hayashi T."/>
            <person name="Toyoda A."/>
            <person name="Oliveira C."/>
            <person name="Osipova E."/>
            <person name="Leigh N.D."/>
            <person name="Simon A."/>
            <person name="Yun M.H."/>
        </authorList>
    </citation>
    <scope>NUCLEOTIDE SEQUENCE</scope>
    <source>
        <strain evidence="2">20211129_DDA</strain>
        <tissue evidence="2">Liver</tissue>
    </source>
</reference>
<gene>
    <name evidence="2" type="ORF">NDU88_003005</name>
</gene>
<dbReference type="Proteomes" id="UP001066276">
    <property type="component" value="Chromosome 8"/>
</dbReference>
<dbReference type="EMBL" id="JANPWB010000012">
    <property type="protein sequence ID" value="KAJ1114774.1"/>
    <property type="molecule type" value="Genomic_DNA"/>
</dbReference>
<evidence type="ECO:0000313" key="2">
    <source>
        <dbReference type="EMBL" id="KAJ1114774.1"/>
    </source>
</evidence>
<name>A0AAV7NHZ9_PLEWA</name>
<dbReference type="AlphaFoldDB" id="A0AAV7NHZ9"/>
<accession>A0AAV7NHZ9</accession>
<proteinExistence type="predicted"/>
<feature type="region of interest" description="Disordered" evidence="1">
    <location>
        <begin position="167"/>
        <end position="286"/>
    </location>
</feature>
<feature type="compositionally biased region" description="Polar residues" evidence="1">
    <location>
        <begin position="221"/>
        <end position="239"/>
    </location>
</feature>
<protein>
    <submittedName>
        <fullName evidence="2">Uncharacterized protein</fullName>
    </submittedName>
</protein>
<organism evidence="2 3">
    <name type="scientific">Pleurodeles waltl</name>
    <name type="common">Iberian ribbed newt</name>
    <dbReference type="NCBI Taxonomy" id="8319"/>
    <lineage>
        <taxon>Eukaryota</taxon>
        <taxon>Metazoa</taxon>
        <taxon>Chordata</taxon>
        <taxon>Craniata</taxon>
        <taxon>Vertebrata</taxon>
        <taxon>Euteleostomi</taxon>
        <taxon>Amphibia</taxon>
        <taxon>Batrachia</taxon>
        <taxon>Caudata</taxon>
        <taxon>Salamandroidea</taxon>
        <taxon>Salamandridae</taxon>
        <taxon>Pleurodelinae</taxon>
        <taxon>Pleurodeles</taxon>
    </lineage>
</organism>
<feature type="region of interest" description="Disordered" evidence="1">
    <location>
        <begin position="55"/>
        <end position="82"/>
    </location>
</feature>
<feature type="compositionally biased region" description="Low complexity" evidence="1">
    <location>
        <begin position="202"/>
        <end position="214"/>
    </location>
</feature>
<evidence type="ECO:0000313" key="3">
    <source>
        <dbReference type="Proteomes" id="UP001066276"/>
    </source>
</evidence>
<sequence>MPLRELRGGAHLCTQSKGQVPLSPFLFRRDKAVPGPSARAAKVQGSPMVCPIQHSGPAATDRHRRASADWSSPRSIVGRSDPLPAPVRPLHPGLGPVPVMGGSSLLVSTESGWGGGQKILWHPLCPLSGSCGSRISAPRGSGPLFDVYLGPQRVGLHVAGGPGRPASPLLSSAVAGTAQASRGPRPGEAASPQRGPPPGPLSPSGSAGPGVSLARPRTSGERQSAAQLLNYTRVVQSPGTRLRWPRHTPPGTPSPGAYAAAQDAGRLPCRTPLGPRGGADSRRRAGTPELRFSIHRRQGPLGYSLRPSEQEHRIRVWGGFLEAAAEMAAPTSSADNGWSNNWCPNGTAERGALRAESKGQVQPPVWWLPYTGDCNNL</sequence>
<keyword evidence="3" id="KW-1185">Reference proteome</keyword>
<evidence type="ECO:0000256" key="1">
    <source>
        <dbReference type="SAM" id="MobiDB-lite"/>
    </source>
</evidence>
<comment type="caution">
    <text evidence="2">The sequence shown here is derived from an EMBL/GenBank/DDBJ whole genome shotgun (WGS) entry which is preliminary data.</text>
</comment>